<evidence type="ECO:0000256" key="1">
    <source>
        <dbReference type="SAM" id="MobiDB-lite"/>
    </source>
</evidence>
<proteinExistence type="predicted"/>
<sequence>MDRSNRNGGVGRAGPAKSTRTLGIGRRIRGGRPFLGRPLQIEEARAKLALNGLGNDDCRLRQLNRCGVRAPWTDLGRRRGAPSGTGRKQAMAAGGREVVREEEVGGV</sequence>
<dbReference type="Proteomes" id="UP000823388">
    <property type="component" value="Chromosome 8N"/>
</dbReference>
<gene>
    <name evidence="2" type="ORF">PVAP13_8NG050500</name>
</gene>
<accession>A0A8T0P4H1</accession>
<reference evidence="2 3" key="1">
    <citation type="submission" date="2020-05" db="EMBL/GenBank/DDBJ databases">
        <title>WGS assembly of Panicum virgatum.</title>
        <authorList>
            <person name="Lovell J.T."/>
            <person name="Jenkins J."/>
            <person name="Shu S."/>
            <person name="Juenger T.E."/>
            <person name="Schmutz J."/>
        </authorList>
    </citation>
    <scope>NUCLEOTIDE SEQUENCE [LARGE SCALE GENOMIC DNA]</scope>
    <source>
        <strain evidence="3">cv. AP13</strain>
    </source>
</reference>
<name>A0A8T0P4H1_PANVG</name>
<feature type="region of interest" description="Disordered" evidence="1">
    <location>
        <begin position="77"/>
        <end position="107"/>
    </location>
</feature>
<dbReference type="AlphaFoldDB" id="A0A8T0P4H1"/>
<keyword evidence="3" id="KW-1185">Reference proteome</keyword>
<evidence type="ECO:0000313" key="2">
    <source>
        <dbReference type="EMBL" id="KAG2555898.1"/>
    </source>
</evidence>
<feature type="region of interest" description="Disordered" evidence="1">
    <location>
        <begin position="1"/>
        <end position="22"/>
    </location>
</feature>
<organism evidence="2 3">
    <name type="scientific">Panicum virgatum</name>
    <name type="common">Blackwell switchgrass</name>
    <dbReference type="NCBI Taxonomy" id="38727"/>
    <lineage>
        <taxon>Eukaryota</taxon>
        <taxon>Viridiplantae</taxon>
        <taxon>Streptophyta</taxon>
        <taxon>Embryophyta</taxon>
        <taxon>Tracheophyta</taxon>
        <taxon>Spermatophyta</taxon>
        <taxon>Magnoliopsida</taxon>
        <taxon>Liliopsida</taxon>
        <taxon>Poales</taxon>
        <taxon>Poaceae</taxon>
        <taxon>PACMAD clade</taxon>
        <taxon>Panicoideae</taxon>
        <taxon>Panicodae</taxon>
        <taxon>Paniceae</taxon>
        <taxon>Panicinae</taxon>
        <taxon>Panicum</taxon>
        <taxon>Panicum sect. Hiantes</taxon>
    </lineage>
</organism>
<comment type="caution">
    <text evidence="2">The sequence shown here is derived from an EMBL/GenBank/DDBJ whole genome shotgun (WGS) entry which is preliminary data.</text>
</comment>
<protein>
    <submittedName>
        <fullName evidence="2">Uncharacterized protein</fullName>
    </submittedName>
</protein>
<dbReference type="EMBL" id="CM029052">
    <property type="protein sequence ID" value="KAG2555898.1"/>
    <property type="molecule type" value="Genomic_DNA"/>
</dbReference>
<feature type="compositionally biased region" description="Basic and acidic residues" evidence="1">
    <location>
        <begin position="97"/>
        <end position="107"/>
    </location>
</feature>
<evidence type="ECO:0000313" key="3">
    <source>
        <dbReference type="Proteomes" id="UP000823388"/>
    </source>
</evidence>